<evidence type="ECO:0000313" key="2">
    <source>
        <dbReference type="Proteomes" id="UP001163046"/>
    </source>
</evidence>
<accession>A0A9W9ZGS5</accession>
<dbReference type="AlphaFoldDB" id="A0A9W9ZGS5"/>
<comment type="caution">
    <text evidence="1">The sequence shown here is derived from an EMBL/GenBank/DDBJ whole genome shotgun (WGS) entry which is preliminary data.</text>
</comment>
<dbReference type="EMBL" id="MU826351">
    <property type="protein sequence ID" value="KAJ7381200.1"/>
    <property type="molecule type" value="Genomic_DNA"/>
</dbReference>
<name>A0A9W9ZGS5_9CNID</name>
<sequence length="88" mass="10285">MKALNDAKRFVEDNASRRSANDDIDQTIQLQSRSNISWEFLVNSFNLTTEDLELSYETIWNEGRRTITLKRARGKLRTRKVCPRAPIN</sequence>
<evidence type="ECO:0000313" key="1">
    <source>
        <dbReference type="EMBL" id="KAJ7381200.1"/>
    </source>
</evidence>
<protein>
    <submittedName>
        <fullName evidence="1">Uncharacterized protein</fullName>
    </submittedName>
</protein>
<proteinExistence type="predicted"/>
<dbReference type="Proteomes" id="UP001163046">
    <property type="component" value="Unassembled WGS sequence"/>
</dbReference>
<gene>
    <name evidence="1" type="ORF">OS493_004801</name>
</gene>
<keyword evidence="2" id="KW-1185">Reference proteome</keyword>
<organism evidence="1 2">
    <name type="scientific">Desmophyllum pertusum</name>
    <dbReference type="NCBI Taxonomy" id="174260"/>
    <lineage>
        <taxon>Eukaryota</taxon>
        <taxon>Metazoa</taxon>
        <taxon>Cnidaria</taxon>
        <taxon>Anthozoa</taxon>
        <taxon>Hexacorallia</taxon>
        <taxon>Scleractinia</taxon>
        <taxon>Caryophylliina</taxon>
        <taxon>Caryophylliidae</taxon>
        <taxon>Desmophyllum</taxon>
    </lineage>
</organism>
<reference evidence="1" key="1">
    <citation type="submission" date="2023-01" db="EMBL/GenBank/DDBJ databases">
        <title>Genome assembly of the deep-sea coral Lophelia pertusa.</title>
        <authorList>
            <person name="Herrera S."/>
            <person name="Cordes E."/>
        </authorList>
    </citation>
    <scope>NUCLEOTIDE SEQUENCE</scope>
    <source>
        <strain evidence="1">USNM1676648</strain>
        <tissue evidence="1">Polyp</tissue>
    </source>
</reference>